<dbReference type="Proteomes" id="UP000217103">
    <property type="component" value="Unassembled WGS sequence"/>
</dbReference>
<dbReference type="AlphaFoldDB" id="A0A1H1I3M5"/>
<gene>
    <name evidence="1" type="ORF">SAMN04489764_5148</name>
</gene>
<dbReference type="InterPro" id="IPR025447">
    <property type="entry name" value="DUF4192"/>
</dbReference>
<dbReference type="OrthoDB" id="3264463at2"/>
<organism evidence="1 2">
    <name type="scientific">Thermostaphylospora chromogena</name>
    <dbReference type="NCBI Taxonomy" id="35622"/>
    <lineage>
        <taxon>Bacteria</taxon>
        <taxon>Bacillati</taxon>
        <taxon>Actinomycetota</taxon>
        <taxon>Actinomycetes</taxon>
        <taxon>Streptosporangiales</taxon>
        <taxon>Thermomonosporaceae</taxon>
        <taxon>Thermostaphylospora</taxon>
    </lineage>
</organism>
<sequence length="369" mass="39924">MESPPRLLLTSPLDVLAAVPYLLGFHPEESLVVIGLAGGPPRGRLRVTTRWDLPLDRDAADRLLALLRREEADRIIIAGYGAGPLVTPAVDEVRRTARAAGITVIEALRVEDGRFWSYVCTSPGCCPAEGTPYDPCASQVPAQAAFHGMVALPDRKALEDSVAACSGEARRAMRAATDTVVAETLARLHARRDGDALAGEFVADGLSRVRRAIAASAARSPLCDAEAARLGVALHVIRVRDEAWTLMSDDDLDAHLALWADLTRRLEPRFLPPAASLLAMAAWRCGDCALAGVALQRALEADPGYSMANLLAHALRSMLSPAALRERMPTPADLDAAMGRPRMSWLRPVLTLLQAEYDAVMRRPDRERR</sequence>
<evidence type="ECO:0000313" key="2">
    <source>
        <dbReference type="Proteomes" id="UP000217103"/>
    </source>
</evidence>
<dbReference type="Pfam" id="PF13830">
    <property type="entry name" value="DUF4192"/>
    <property type="match status" value="1"/>
</dbReference>
<protein>
    <recommendedName>
        <fullName evidence="3">DUF4192 domain-containing protein</fullName>
    </recommendedName>
</protein>
<dbReference type="EMBL" id="FNKK01000002">
    <property type="protein sequence ID" value="SDR32260.1"/>
    <property type="molecule type" value="Genomic_DNA"/>
</dbReference>
<proteinExistence type="predicted"/>
<dbReference type="STRING" id="35622.SAMN04489764_5148"/>
<dbReference type="RefSeq" id="WP_093262670.1">
    <property type="nucleotide sequence ID" value="NZ_FNKK01000002.1"/>
</dbReference>
<evidence type="ECO:0008006" key="3">
    <source>
        <dbReference type="Google" id="ProtNLM"/>
    </source>
</evidence>
<accession>A0A1H1I3M5</accession>
<reference evidence="1 2" key="1">
    <citation type="submission" date="2016-10" db="EMBL/GenBank/DDBJ databases">
        <authorList>
            <person name="de Groot N.N."/>
        </authorList>
    </citation>
    <scope>NUCLEOTIDE SEQUENCE [LARGE SCALE GENOMIC DNA]</scope>
    <source>
        <strain evidence="1 2">DSM 43794</strain>
    </source>
</reference>
<name>A0A1H1I3M5_9ACTN</name>
<keyword evidence="2" id="KW-1185">Reference proteome</keyword>
<evidence type="ECO:0000313" key="1">
    <source>
        <dbReference type="EMBL" id="SDR32260.1"/>
    </source>
</evidence>